<gene>
    <name evidence="2" type="ORF">CCMP2556_LOCUS49086</name>
</gene>
<dbReference type="InterPro" id="IPR052517">
    <property type="entry name" value="GlcG_carb_metab_protein"/>
</dbReference>
<dbReference type="EMBL" id="CAXAMN010026650">
    <property type="protein sequence ID" value="CAK9104769.1"/>
    <property type="molecule type" value="Genomic_DNA"/>
</dbReference>
<feature type="chain" id="PRO_5046886485" description="Apple domain-containing protein" evidence="1">
    <location>
        <begin position="20"/>
        <end position="484"/>
    </location>
</feature>
<evidence type="ECO:0000313" key="3">
    <source>
        <dbReference type="Proteomes" id="UP001642484"/>
    </source>
</evidence>
<accession>A0ABP0RWQ0</accession>
<dbReference type="Proteomes" id="UP001642484">
    <property type="component" value="Unassembled WGS sequence"/>
</dbReference>
<evidence type="ECO:0000313" key="2">
    <source>
        <dbReference type="EMBL" id="CAK9104769.1"/>
    </source>
</evidence>
<comment type="caution">
    <text evidence="2">The sequence shown here is derived from an EMBL/GenBank/DDBJ whole genome shotgun (WGS) entry which is preliminary data.</text>
</comment>
<dbReference type="InterPro" id="IPR038084">
    <property type="entry name" value="PduO/GlcC-like_sf"/>
</dbReference>
<reference evidence="2 3" key="1">
    <citation type="submission" date="2024-02" db="EMBL/GenBank/DDBJ databases">
        <authorList>
            <person name="Chen Y."/>
            <person name="Shah S."/>
            <person name="Dougan E. K."/>
            <person name="Thang M."/>
            <person name="Chan C."/>
        </authorList>
    </citation>
    <scope>NUCLEOTIDE SEQUENCE [LARGE SCALE GENOMIC DNA]</scope>
</reference>
<protein>
    <recommendedName>
        <fullName evidence="4">Apple domain-containing protein</fullName>
    </recommendedName>
</protein>
<organism evidence="2 3">
    <name type="scientific">Durusdinium trenchii</name>
    <dbReference type="NCBI Taxonomy" id="1381693"/>
    <lineage>
        <taxon>Eukaryota</taxon>
        <taxon>Sar</taxon>
        <taxon>Alveolata</taxon>
        <taxon>Dinophyceae</taxon>
        <taxon>Suessiales</taxon>
        <taxon>Symbiodiniaceae</taxon>
        <taxon>Durusdinium</taxon>
    </lineage>
</organism>
<dbReference type="PANTHER" id="PTHR34309:SF1">
    <property type="entry name" value="PROTEIN GLCG"/>
    <property type="match status" value="1"/>
</dbReference>
<dbReference type="Gene3D" id="3.50.4.10">
    <property type="entry name" value="Hepatocyte Growth Factor"/>
    <property type="match status" value="1"/>
</dbReference>
<evidence type="ECO:0000256" key="1">
    <source>
        <dbReference type="SAM" id="SignalP"/>
    </source>
</evidence>
<sequence length="484" mass="52105">MATRLLMCLLAAASIAATATDVCDEYSFLQARENGAQANGARTKPHAEVVPSLSMKAGAEIAKNCEAAVAMIDSAFRKNASGVPMKVVMQVVIMPREDPWNFVPLVNLGARKADTAWYGSLDMAKGKAFTALGFSSNENALTSRAIGQLAGEGQPFFGIADSNRPLALKDARGIITSPGGIPLYNQQKQLIGAVGVSGDGVDQDEAVALACASGFEAPEAIRGGNPYTNVDLGQLLGLVKRKLVLEPETCWVPGVFYGDPAKIPDTEPTQENSAKICQEKCKRQYGCLHFTYWPDGGCYLTSSLSKLQAAGLGFSNTVSGGHRPRVWSAGWARRSLDCSVFCDQHSMFAGPTTGQQECQQRCDNHKKCGWYSYWHSGGQNWCRLTQHCQTVSAEFNNNVSVYKRIHGKLQEGGLKGTIARRKIGVNGRTCDAYPACRAVNLTEGNCCPNNNRIHLHCCNATVSTAKSAIKEAQKQKTKTLTLPA</sequence>
<feature type="signal peptide" evidence="1">
    <location>
        <begin position="1"/>
        <end position="19"/>
    </location>
</feature>
<dbReference type="SUPFAM" id="SSF143744">
    <property type="entry name" value="GlcG-like"/>
    <property type="match status" value="1"/>
</dbReference>
<name>A0ABP0RWQ0_9DINO</name>
<dbReference type="Pfam" id="PF03928">
    <property type="entry name" value="HbpS-like"/>
    <property type="match status" value="1"/>
</dbReference>
<dbReference type="PANTHER" id="PTHR34309">
    <property type="entry name" value="SLR1406 PROTEIN"/>
    <property type="match status" value="1"/>
</dbReference>
<keyword evidence="1" id="KW-0732">Signal</keyword>
<dbReference type="InterPro" id="IPR005624">
    <property type="entry name" value="PduO/GlcC-like"/>
</dbReference>
<dbReference type="Gene3D" id="3.30.450.150">
    <property type="entry name" value="Haem-degrading domain"/>
    <property type="match status" value="1"/>
</dbReference>
<proteinExistence type="predicted"/>
<evidence type="ECO:0008006" key="4">
    <source>
        <dbReference type="Google" id="ProtNLM"/>
    </source>
</evidence>
<keyword evidence="3" id="KW-1185">Reference proteome</keyword>